<organism evidence="1">
    <name type="scientific">viral metagenome</name>
    <dbReference type="NCBI Taxonomy" id="1070528"/>
    <lineage>
        <taxon>unclassified sequences</taxon>
        <taxon>metagenomes</taxon>
        <taxon>organismal metagenomes</taxon>
    </lineage>
</organism>
<dbReference type="AlphaFoldDB" id="A0A6H1ZGP4"/>
<name>A0A6H1ZGP4_9ZZZZ</name>
<dbReference type="EMBL" id="MT144030">
    <property type="protein sequence ID" value="QJA47083.1"/>
    <property type="molecule type" value="Genomic_DNA"/>
</dbReference>
<evidence type="ECO:0000313" key="3">
    <source>
        <dbReference type="EMBL" id="QJA86333.1"/>
    </source>
</evidence>
<dbReference type="EMBL" id="MT142629">
    <property type="protein sequence ID" value="QJA86333.1"/>
    <property type="molecule type" value="Genomic_DNA"/>
</dbReference>
<evidence type="ECO:0000313" key="4">
    <source>
        <dbReference type="EMBL" id="QJH97951.1"/>
    </source>
</evidence>
<sequence>MRQLTAKQKKLINKYMDAHPEARHVDSLDIETWETLEDINDTEILYQEVNRYMGDRFYDVLNK</sequence>
<accession>A0A6H1ZGP4</accession>
<dbReference type="EMBL" id="MT142102">
    <property type="protein sequence ID" value="QJA74510.1"/>
    <property type="molecule type" value="Genomic_DNA"/>
</dbReference>
<dbReference type="EMBL" id="MT144708">
    <property type="protein sequence ID" value="QJH97951.1"/>
    <property type="molecule type" value="Genomic_DNA"/>
</dbReference>
<evidence type="ECO:0000313" key="2">
    <source>
        <dbReference type="EMBL" id="QJA74510.1"/>
    </source>
</evidence>
<gene>
    <name evidence="2" type="ORF">MM415A01989_0016</name>
    <name evidence="3" type="ORF">MM415B02097_0007</name>
    <name evidence="1" type="ORF">TM448A00598_0029</name>
    <name evidence="4" type="ORF">TM448B01137_0020</name>
</gene>
<protein>
    <submittedName>
        <fullName evidence="1">Uncharacterized protein</fullName>
    </submittedName>
</protein>
<reference evidence="1" key="1">
    <citation type="submission" date="2020-03" db="EMBL/GenBank/DDBJ databases">
        <title>The deep terrestrial virosphere.</title>
        <authorList>
            <person name="Holmfeldt K."/>
            <person name="Nilsson E."/>
            <person name="Simone D."/>
            <person name="Lopez-Fernandez M."/>
            <person name="Wu X."/>
            <person name="de Brujin I."/>
            <person name="Lundin D."/>
            <person name="Andersson A."/>
            <person name="Bertilsson S."/>
            <person name="Dopson M."/>
        </authorList>
    </citation>
    <scope>NUCLEOTIDE SEQUENCE</scope>
    <source>
        <strain evidence="2">MM415A01989</strain>
        <strain evidence="3">MM415B02097</strain>
        <strain evidence="1">TM448A00598</strain>
        <strain evidence="4">TM448B01137</strain>
    </source>
</reference>
<proteinExistence type="predicted"/>
<evidence type="ECO:0000313" key="1">
    <source>
        <dbReference type="EMBL" id="QJA47083.1"/>
    </source>
</evidence>